<dbReference type="Proteomes" id="UP000325315">
    <property type="component" value="Unassembled WGS sequence"/>
</dbReference>
<name>A0A5B6VV01_9ROSI</name>
<dbReference type="Gene3D" id="2.40.70.10">
    <property type="entry name" value="Acid Proteases"/>
    <property type="match status" value="1"/>
</dbReference>
<gene>
    <name evidence="1" type="ORF">EPI10_023710</name>
</gene>
<dbReference type="OrthoDB" id="778454at2759"/>
<evidence type="ECO:0000313" key="1">
    <source>
        <dbReference type="EMBL" id="KAA3473319.1"/>
    </source>
</evidence>
<keyword evidence="2" id="KW-1185">Reference proteome</keyword>
<dbReference type="Gene3D" id="3.30.70.270">
    <property type="match status" value="1"/>
</dbReference>
<accession>A0A5B6VV01</accession>
<sequence length="224" mass="25920">MPNYAKAMKEFLSKKRRFGAFETVVITTKCSLFLQNRRLGVGEARSTTVTLQLADRSIAHLKRKIECVLVCVDQFIVPTNFIILEFEADKEVPIVLGRPFLAPSRTLIDAYKGEFAMRVQDEMTFNVLTAIRYPDKFGSTYTEEGVIAIVENNNVIPTRTITSRQICGDDRKLNRVTQKDHFLLPFLNQMLDRLVGQEYIFFLDEYGWFDRWPFDTVLVKDDSK</sequence>
<proteinExistence type="predicted"/>
<comment type="caution">
    <text evidence="1">The sequence shown here is derived from an EMBL/GenBank/DDBJ whole genome shotgun (WGS) entry which is preliminary data.</text>
</comment>
<dbReference type="SUPFAM" id="SSF56672">
    <property type="entry name" value="DNA/RNA polymerases"/>
    <property type="match status" value="1"/>
</dbReference>
<dbReference type="EMBL" id="SMMG02000005">
    <property type="protein sequence ID" value="KAA3473319.1"/>
    <property type="molecule type" value="Genomic_DNA"/>
</dbReference>
<dbReference type="PANTHER" id="PTHR33067">
    <property type="entry name" value="RNA-DIRECTED DNA POLYMERASE-RELATED"/>
    <property type="match status" value="1"/>
</dbReference>
<dbReference type="InterPro" id="IPR021109">
    <property type="entry name" value="Peptidase_aspartic_dom_sf"/>
</dbReference>
<evidence type="ECO:0000313" key="2">
    <source>
        <dbReference type="Proteomes" id="UP000325315"/>
    </source>
</evidence>
<dbReference type="PANTHER" id="PTHR33067:SF9">
    <property type="entry name" value="RNA-DIRECTED DNA POLYMERASE"/>
    <property type="match status" value="1"/>
</dbReference>
<organism evidence="1 2">
    <name type="scientific">Gossypium australe</name>
    <dbReference type="NCBI Taxonomy" id="47621"/>
    <lineage>
        <taxon>Eukaryota</taxon>
        <taxon>Viridiplantae</taxon>
        <taxon>Streptophyta</taxon>
        <taxon>Embryophyta</taxon>
        <taxon>Tracheophyta</taxon>
        <taxon>Spermatophyta</taxon>
        <taxon>Magnoliopsida</taxon>
        <taxon>eudicotyledons</taxon>
        <taxon>Gunneridae</taxon>
        <taxon>Pentapetalae</taxon>
        <taxon>rosids</taxon>
        <taxon>malvids</taxon>
        <taxon>Malvales</taxon>
        <taxon>Malvaceae</taxon>
        <taxon>Malvoideae</taxon>
        <taxon>Gossypium</taxon>
    </lineage>
</organism>
<dbReference type="AlphaFoldDB" id="A0A5B6VV01"/>
<dbReference type="InterPro" id="IPR043128">
    <property type="entry name" value="Rev_trsase/Diguanyl_cyclase"/>
</dbReference>
<protein>
    <submittedName>
        <fullName evidence="1">Transposon Ty3-I Gag-Pol polyprotein</fullName>
    </submittedName>
</protein>
<reference evidence="2" key="1">
    <citation type="journal article" date="2019" name="Plant Biotechnol. J.">
        <title>Genome sequencing of the Australian wild diploid species Gossypium australe highlights disease resistance and delayed gland morphogenesis.</title>
        <authorList>
            <person name="Cai Y."/>
            <person name="Cai X."/>
            <person name="Wang Q."/>
            <person name="Wang P."/>
            <person name="Zhang Y."/>
            <person name="Cai C."/>
            <person name="Xu Y."/>
            <person name="Wang K."/>
            <person name="Zhou Z."/>
            <person name="Wang C."/>
            <person name="Geng S."/>
            <person name="Li B."/>
            <person name="Dong Q."/>
            <person name="Hou Y."/>
            <person name="Wang H."/>
            <person name="Ai P."/>
            <person name="Liu Z."/>
            <person name="Yi F."/>
            <person name="Sun M."/>
            <person name="An G."/>
            <person name="Cheng J."/>
            <person name="Zhang Y."/>
            <person name="Shi Q."/>
            <person name="Xie Y."/>
            <person name="Shi X."/>
            <person name="Chang Y."/>
            <person name="Huang F."/>
            <person name="Chen Y."/>
            <person name="Hong S."/>
            <person name="Mi L."/>
            <person name="Sun Q."/>
            <person name="Zhang L."/>
            <person name="Zhou B."/>
            <person name="Peng R."/>
            <person name="Zhang X."/>
            <person name="Liu F."/>
        </authorList>
    </citation>
    <scope>NUCLEOTIDE SEQUENCE [LARGE SCALE GENOMIC DNA]</scope>
    <source>
        <strain evidence="2">cv. PA1801</strain>
    </source>
</reference>
<dbReference type="InterPro" id="IPR043502">
    <property type="entry name" value="DNA/RNA_pol_sf"/>
</dbReference>